<accession>I2H083</accession>
<keyword evidence="6" id="KW-1185">Reference proteome</keyword>
<dbReference type="FunCoup" id="I2H083">
    <property type="interactions" value="339"/>
</dbReference>
<dbReference type="KEGG" id="tbl:TBLA_0B09690"/>
<reference evidence="5 6" key="1">
    <citation type="journal article" date="2011" name="Proc. Natl. Acad. Sci. U.S.A.">
        <title>Evolutionary erosion of yeast sex chromosomes by mating-type switching accidents.</title>
        <authorList>
            <person name="Gordon J.L."/>
            <person name="Armisen D."/>
            <person name="Proux-Wera E."/>
            <person name="Oheigeartaigh S.S."/>
            <person name="Byrne K.P."/>
            <person name="Wolfe K.H."/>
        </authorList>
    </citation>
    <scope>NUCLEOTIDE SEQUENCE [LARGE SCALE GENOMIC DNA]</scope>
    <source>
        <strain evidence="6">ATCC 34711 / CBS 6284 / DSM 70876 / NBRC 10599 / NRRL Y-10934 / UCD 77-7</strain>
    </source>
</reference>
<evidence type="ECO:0008006" key="7">
    <source>
        <dbReference type="Google" id="ProtNLM"/>
    </source>
</evidence>
<dbReference type="RefSeq" id="XP_004179304.1">
    <property type="nucleotide sequence ID" value="XM_004179256.1"/>
</dbReference>
<sequence>MNNFKLLRANTLSILRGNCFRYNSTNNTIRTLYTSPILRSPSNVFSEVTKLVDNKDSALSQRMEDVRLDNDDEKEIDISKITIHNDESFQKYIKSLYPEPTAAPKLYLSALKYRIYKENCKQNRGIYNPLTEVKLPDSPYRYKLNLTKEEIDALEPSVYMKSTRIKSSMKKATVLLRMLRGLDARAALTQCHFSDKLIARDVAKLLEKGIQHGKDLGLKADDLYIAQIWVGSDGKWVKRLDYKGRGRTGIIHHPYVHIRGILKTKSITKQRLQIEKKLKQQKSKPWVQLRDAPIRGEIPGVYMW</sequence>
<dbReference type="Gene3D" id="3.90.470.10">
    <property type="entry name" value="Ribosomal protein L22/L17"/>
    <property type="match status" value="1"/>
</dbReference>
<dbReference type="FunFam" id="3.90.470.10:FF:000022">
    <property type="entry name" value="Mitochondrial ribosomal protein"/>
    <property type="match status" value="1"/>
</dbReference>
<dbReference type="CDD" id="cd00336">
    <property type="entry name" value="Ribosomal_L22"/>
    <property type="match status" value="1"/>
</dbReference>
<evidence type="ECO:0000256" key="1">
    <source>
        <dbReference type="ARBA" id="ARBA00009451"/>
    </source>
</evidence>
<dbReference type="GeneID" id="14494702"/>
<dbReference type="GO" id="GO:0006412">
    <property type="term" value="P:translation"/>
    <property type="evidence" value="ECO:0007669"/>
    <property type="project" value="InterPro"/>
</dbReference>
<evidence type="ECO:0000256" key="3">
    <source>
        <dbReference type="ARBA" id="ARBA00023274"/>
    </source>
</evidence>
<dbReference type="Proteomes" id="UP000002866">
    <property type="component" value="Chromosome 2"/>
</dbReference>
<dbReference type="GO" id="GO:0003735">
    <property type="term" value="F:structural constituent of ribosome"/>
    <property type="evidence" value="ECO:0007669"/>
    <property type="project" value="EnsemblFungi"/>
</dbReference>
<dbReference type="OMA" id="WVQLADK"/>
<dbReference type="PANTHER" id="PTHR13501:SF8">
    <property type="entry name" value="LARGE RIBOSOMAL SUBUNIT PROTEIN UL22M"/>
    <property type="match status" value="1"/>
</dbReference>
<dbReference type="EMBL" id="HE806317">
    <property type="protein sequence ID" value="CCH59785.1"/>
    <property type="molecule type" value="Genomic_DNA"/>
</dbReference>
<dbReference type="PANTHER" id="PTHR13501">
    <property type="entry name" value="CHLOROPLAST 50S RIBOSOMAL PROTEIN L22-RELATED"/>
    <property type="match status" value="1"/>
</dbReference>
<name>I2H083_HENB6</name>
<dbReference type="InterPro" id="IPR036394">
    <property type="entry name" value="Ribosomal_uL22_sf"/>
</dbReference>
<dbReference type="eggNOG" id="KOG1711">
    <property type="taxonomic scope" value="Eukaryota"/>
</dbReference>
<dbReference type="AlphaFoldDB" id="I2H083"/>
<evidence type="ECO:0000256" key="4">
    <source>
        <dbReference type="RuleBase" id="RU004005"/>
    </source>
</evidence>
<keyword evidence="2 4" id="KW-0689">Ribosomal protein</keyword>
<gene>
    <name evidence="5" type="primary">TBLA0B09690</name>
    <name evidence="5" type="ORF">TBLA_0B09690</name>
</gene>
<dbReference type="InterPro" id="IPR047867">
    <property type="entry name" value="Ribosomal_uL22_bac/org-type"/>
</dbReference>
<comment type="similarity">
    <text evidence="1 4">Belongs to the universal ribosomal protein uL22 family.</text>
</comment>
<evidence type="ECO:0000313" key="6">
    <source>
        <dbReference type="Proteomes" id="UP000002866"/>
    </source>
</evidence>
<dbReference type="InParanoid" id="I2H083"/>
<organism evidence="5 6">
    <name type="scientific">Henningerozyma blattae (strain ATCC 34711 / CBS 6284 / DSM 70876 / NBRC 10599 / NRRL Y-10934 / UCD 77-7)</name>
    <name type="common">Yeast</name>
    <name type="synonym">Tetrapisispora blattae</name>
    <dbReference type="NCBI Taxonomy" id="1071380"/>
    <lineage>
        <taxon>Eukaryota</taxon>
        <taxon>Fungi</taxon>
        <taxon>Dikarya</taxon>
        <taxon>Ascomycota</taxon>
        <taxon>Saccharomycotina</taxon>
        <taxon>Saccharomycetes</taxon>
        <taxon>Saccharomycetales</taxon>
        <taxon>Saccharomycetaceae</taxon>
        <taxon>Henningerozyma</taxon>
    </lineage>
</organism>
<dbReference type="Pfam" id="PF00237">
    <property type="entry name" value="Ribosomal_L22"/>
    <property type="match status" value="1"/>
</dbReference>
<protein>
    <recommendedName>
        <fullName evidence="7">Ribosomal protein L22</fullName>
    </recommendedName>
</protein>
<proteinExistence type="inferred from homology"/>
<dbReference type="OrthoDB" id="416470at2759"/>
<dbReference type="GO" id="GO:0005762">
    <property type="term" value="C:mitochondrial large ribosomal subunit"/>
    <property type="evidence" value="ECO:0007669"/>
    <property type="project" value="EnsemblFungi"/>
</dbReference>
<dbReference type="SUPFAM" id="SSF54843">
    <property type="entry name" value="Ribosomal protein L22"/>
    <property type="match status" value="1"/>
</dbReference>
<evidence type="ECO:0000256" key="2">
    <source>
        <dbReference type="ARBA" id="ARBA00022980"/>
    </source>
</evidence>
<keyword evidence="3 4" id="KW-0687">Ribonucleoprotein</keyword>
<dbReference type="HOGENOM" id="CLU_081667_0_0_1"/>
<evidence type="ECO:0000313" key="5">
    <source>
        <dbReference type="EMBL" id="CCH59785.1"/>
    </source>
</evidence>
<dbReference type="STRING" id="1071380.I2H083"/>
<dbReference type="InterPro" id="IPR001063">
    <property type="entry name" value="Ribosomal_uL22"/>
</dbReference>